<keyword evidence="3" id="KW-1185">Reference proteome</keyword>
<accession>A0A834L651</accession>
<name>A0A834L651_RHOSS</name>
<evidence type="ECO:0000256" key="1">
    <source>
        <dbReference type="SAM" id="MobiDB-lite"/>
    </source>
</evidence>
<dbReference type="Proteomes" id="UP000626092">
    <property type="component" value="Unassembled WGS sequence"/>
</dbReference>
<feature type="compositionally biased region" description="Low complexity" evidence="1">
    <location>
        <begin position="51"/>
        <end position="66"/>
    </location>
</feature>
<gene>
    <name evidence="2" type="ORF">RHSIM_Rhsim12G0031600</name>
</gene>
<dbReference type="AlphaFoldDB" id="A0A834L651"/>
<sequence>MDESKQQQLDLNHDGVRPRYELRKTFESLRHLEMHFGDNVAAAPEELARLSDSTSSGSSTTTGASS</sequence>
<feature type="region of interest" description="Disordered" evidence="1">
    <location>
        <begin position="47"/>
        <end position="66"/>
    </location>
</feature>
<reference evidence="2" key="1">
    <citation type="submission" date="2019-11" db="EMBL/GenBank/DDBJ databases">
        <authorList>
            <person name="Liu Y."/>
            <person name="Hou J."/>
            <person name="Li T.-Q."/>
            <person name="Guan C.-H."/>
            <person name="Wu X."/>
            <person name="Wu H.-Z."/>
            <person name="Ling F."/>
            <person name="Zhang R."/>
            <person name="Shi X.-G."/>
            <person name="Ren J.-P."/>
            <person name="Chen E.-F."/>
            <person name="Sun J.-M."/>
        </authorList>
    </citation>
    <scope>NUCLEOTIDE SEQUENCE</scope>
    <source>
        <strain evidence="2">Adult_tree_wgs_1</strain>
        <tissue evidence="2">Leaves</tissue>
    </source>
</reference>
<comment type="caution">
    <text evidence="2">The sequence shown here is derived from an EMBL/GenBank/DDBJ whole genome shotgun (WGS) entry which is preliminary data.</text>
</comment>
<protein>
    <submittedName>
        <fullName evidence="2">Uncharacterized protein</fullName>
    </submittedName>
</protein>
<organism evidence="2 3">
    <name type="scientific">Rhododendron simsii</name>
    <name type="common">Sims's rhododendron</name>
    <dbReference type="NCBI Taxonomy" id="118357"/>
    <lineage>
        <taxon>Eukaryota</taxon>
        <taxon>Viridiplantae</taxon>
        <taxon>Streptophyta</taxon>
        <taxon>Embryophyta</taxon>
        <taxon>Tracheophyta</taxon>
        <taxon>Spermatophyta</taxon>
        <taxon>Magnoliopsida</taxon>
        <taxon>eudicotyledons</taxon>
        <taxon>Gunneridae</taxon>
        <taxon>Pentapetalae</taxon>
        <taxon>asterids</taxon>
        <taxon>Ericales</taxon>
        <taxon>Ericaceae</taxon>
        <taxon>Ericoideae</taxon>
        <taxon>Rhodoreae</taxon>
        <taxon>Rhododendron</taxon>
    </lineage>
</organism>
<proteinExistence type="predicted"/>
<dbReference type="EMBL" id="WJXA01000012">
    <property type="protein sequence ID" value="KAF7123706.1"/>
    <property type="molecule type" value="Genomic_DNA"/>
</dbReference>
<evidence type="ECO:0000313" key="3">
    <source>
        <dbReference type="Proteomes" id="UP000626092"/>
    </source>
</evidence>
<evidence type="ECO:0000313" key="2">
    <source>
        <dbReference type="EMBL" id="KAF7123706.1"/>
    </source>
</evidence>